<organism evidence="13 14">
    <name type="scientific">Falsiporphyromonas endometrii</name>
    <dbReference type="NCBI Taxonomy" id="1387297"/>
    <lineage>
        <taxon>Bacteria</taxon>
        <taxon>Pseudomonadati</taxon>
        <taxon>Bacteroidota</taxon>
        <taxon>Bacteroidia</taxon>
        <taxon>Bacteroidales</taxon>
        <taxon>Porphyromonadaceae</taxon>
        <taxon>Falsiporphyromonas</taxon>
    </lineage>
</organism>
<dbReference type="EMBL" id="JBHSGO010000188">
    <property type="protein sequence ID" value="MFC4666279.1"/>
    <property type="molecule type" value="Genomic_DNA"/>
</dbReference>
<feature type="domain" description="Tyr recombinase" evidence="11">
    <location>
        <begin position="107"/>
        <end position="291"/>
    </location>
</feature>
<dbReference type="InterPro" id="IPR011010">
    <property type="entry name" value="DNA_brk_join_enz"/>
</dbReference>
<dbReference type="Pfam" id="PF02899">
    <property type="entry name" value="Phage_int_SAM_1"/>
    <property type="match status" value="1"/>
</dbReference>
<comment type="function">
    <text evidence="10">Site-specific tyrosine recombinase, which acts by catalyzing the cutting and rejoining of the recombining DNA molecules. The XerC-XerD complex is essential to convert dimers of the bacterial chromosome into monomers to permit their segregation at cell division. It also contributes to the segregational stability of plasmids.</text>
</comment>
<feature type="active site" evidence="10">
    <location>
        <position position="171"/>
    </location>
</feature>
<keyword evidence="8 10" id="KW-0233">DNA recombination</keyword>
<evidence type="ECO:0000256" key="2">
    <source>
        <dbReference type="ARBA" id="ARBA00010450"/>
    </source>
</evidence>
<dbReference type="Gene3D" id="1.10.443.10">
    <property type="entry name" value="Intergrase catalytic core"/>
    <property type="match status" value="1"/>
</dbReference>
<proteinExistence type="inferred from homology"/>
<dbReference type="SUPFAM" id="SSF56349">
    <property type="entry name" value="DNA breaking-rejoining enzymes"/>
    <property type="match status" value="1"/>
</dbReference>
<gene>
    <name evidence="13" type="primary">xerD</name>
    <name evidence="10" type="synonym">xerC</name>
    <name evidence="13" type="ORF">ACFO3G_06675</name>
</gene>
<comment type="caution">
    <text evidence="13">The sequence shown here is derived from an EMBL/GenBank/DDBJ whole genome shotgun (WGS) entry which is preliminary data.</text>
</comment>
<feature type="active site" evidence="10">
    <location>
        <position position="243"/>
    </location>
</feature>
<dbReference type="InterPro" id="IPR002104">
    <property type="entry name" value="Integrase_catalytic"/>
</dbReference>
<dbReference type="PANTHER" id="PTHR30349:SF81">
    <property type="entry name" value="TYROSINE RECOMBINASE XERC"/>
    <property type="match status" value="1"/>
</dbReference>
<dbReference type="InterPro" id="IPR010998">
    <property type="entry name" value="Integrase_recombinase_N"/>
</dbReference>
<protein>
    <recommendedName>
        <fullName evidence="10">Tyrosine recombinase XerC</fullName>
    </recommendedName>
</protein>
<name>A0ABV9K8P5_9PORP</name>
<evidence type="ECO:0000256" key="8">
    <source>
        <dbReference type="ARBA" id="ARBA00023172"/>
    </source>
</evidence>
<evidence type="ECO:0000256" key="9">
    <source>
        <dbReference type="ARBA" id="ARBA00023306"/>
    </source>
</evidence>
<dbReference type="InterPro" id="IPR050090">
    <property type="entry name" value="Tyrosine_recombinase_XerCD"/>
</dbReference>
<keyword evidence="6 10" id="KW-0229">DNA integration</keyword>
<dbReference type="NCBIfam" id="NF001399">
    <property type="entry name" value="PRK00283.1"/>
    <property type="match status" value="1"/>
</dbReference>
<dbReference type="Gene3D" id="1.10.150.130">
    <property type="match status" value="1"/>
</dbReference>
<dbReference type="InterPro" id="IPR044068">
    <property type="entry name" value="CB"/>
</dbReference>
<evidence type="ECO:0000256" key="1">
    <source>
        <dbReference type="ARBA" id="ARBA00004496"/>
    </source>
</evidence>
<dbReference type="InterPro" id="IPR013762">
    <property type="entry name" value="Integrase-like_cat_sf"/>
</dbReference>
<dbReference type="PROSITE" id="PS51900">
    <property type="entry name" value="CB"/>
    <property type="match status" value="1"/>
</dbReference>
<keyword evidence="7 10" id="KW-0238">DNA-binding</keyword>
<dbReference type="RefSeq" id="WP_380079191.1">
    <property type="nucleotide sequence ID" value="NZ_JBHSGO010000188.1"/>
</dbReference>
<comment type="subunit">
    <text evidence="10">Forms a cyclic heterotetrameric complex composed of two molecules of XerC and two molecules of XerD.</text>
</comment>
<evidence type="ECO:0000256" key="10">
    <source>
        <dbReference type="HAMAP-Rule" id="MF_01808"/>
    </source>
</evidence>
<evidence type="ECO:0000256" key="3">
    <source>
        <dbReference type="ARBA" id="ARBA00022490"/>
    </source>
</evidence>
<dbReference type="NCBIfam" id="TIGR02225">
    <property type="entry name" value="recomb_XerD"/>
    <property type="match status" value="1"/>
</dbReference>
<keyword evidence="4 10" id="KW-0132">Cell division</keyword>
<dbReference type="CDD" id="cd00798">
    <property type="entry name" value="INT_XerDC_C"/>
    <property type="match status" value="1"/>
</dbReference>
<evidence type="ECO:0000259" key="12">
    <source>
        <dbReference type="PROSITE" id="PS51900"/>
    </source>
</evidence>
<evidence type="ECO:0000259" key="11">
    <source>
        <dbReference type="PROSITE" id="PS51898"/>
    </source>
</evidence>
<dbReference type="InterPro" id="IPR004107">
    <property type="entry name" value="Integrase_SAM-like_N"/>
</dbReference>
<feature type="active site" description="O-(3'-phospho-DNA)-tyrosine intermediate" evidence="10">
    <location>
        <position position="278"/>
    </location>
</feature>
<feature type="active site" evidence="10">
    <location>
        <position position="147"/>
    </location>
</feature>
<keyword evidence="5 10" id="KW-0159">Chromosome partition</keyword>
<dbReference type="InterPro" id="IPR023009">
    <property type="entry name" value="Tyrosine_recombinase_XerC/XerD"/>
</dbReference>
<sequence length="298" mass="34122">MNTSEVLKQYQNYLRLELNLTPNSCDAYQHDAAKLVDYSEEIGKSVVDITYEDLQNFVASLYDLGISVKSIARVIAGIRCFYKYLLLEEYMDADPSELLESPKLDSRLPEVLTVEEIDRILNSIDTDSAMGLRNRAMIELLYSCGLRVSELCNLTFNNVFLEDAYIKVPGKGRKERLVPMSDASINYIKAYVSRMDELPKPQRGQEQYLFLSKRGKAISRIMVFHIVKELGEFAGIDKNISPHTFRHSFATHLLEGGANLQAIQMMLGHESIATTQIYTHIDREQLRKQIERFHPSNQ</sequence>
<feature type="active site" evidence="10">
    <location>
        <position position="246"/>
    </location>
</feature>
<dbReference type="HAMAP" id="MF_01808">
    <property type="entry name" value="Recomb_XerC_XerD"/>
    <property type="match status" value="1"/>
</dbReference>
<evidence type="ECO:0000313" key="14">
    <source>
        <dbReference type="Proteomes" id="UP001596020"/>
    </source>
</evidence>
<comment type="similarity">
    <text evidence="2">Belongs to the 'phage' integrase family. XerD subfamily.</text>
</comment>
<dbReference type="PANTHER" id="PTHR30349">
    <property type="entry name" value="PHAGE INTEGRASE-RELATED"/>
    <property type="match status" value="1"/>
</dbReference>
<comment type="subcellular location">
    <subcellularLocation>
        <location evidence="1 10">Cytoplasm</location>
    </subcellularLocation>
</comment>
<evidence type="ECO:0000313" key="13">
    <source>
        <dbReference type="EMBL" id="MFC4666279.1"/>
    </source>
</evidence>
<accession>A0ABV9K8P5</accession>
<keyword evidence="3 10" id="KW-0963">Cytoplasm</keyword>
<dbReference type="Proteomes" id="UP001596020">
    <property type="component" value="Unassembled WGS sequence"/>
</dbReference>
<evidence type="ECO:0000256" key="4">
    <source>
        <dbReference type="ARBA" id="ARBA00022618"/>
    </source>
</evidence>
<feature type="domain" description="Core-binding (CB)" evidence="12">
    <location>
        <begin position="1"/>
        <end position="86"/>
    </location>
</feature>
<dbReference type="PROSITE" id="PS51898">
    <property type="entry name" value="TYR_RECOMBINASE"/>
    <property type="match status" value="1"/>
</dbReference>
<feature type="active site" evidence="10">
    <location>
        <position position="269"/>
    </location>
</feature>
<comment type="similarity">
    <text evidence="10">Belongs to the 'phage' integrase family. XerC subfamily.</text>
</comment>
<dbReference type="Pfam" id="PF00589">
    <property type="entry name" value="Phage_integrase"/>
    <property type="match status" value="1"/>
</dbReference>
<evidence type="ECO:0000256" key="7">
    <source>
        <dbReference type="ARBA" id="ARBA00023125"/>
    </source>
</evidence>
<evidence type="ECO:0000256" key="5">
    <source>
        <dbReference type="ARBA" id="ARBA00022829"/>
    </source>
</evidence>
<evidence type="ECO:0000256" key="6">
    <source>
        <dbReference type="ARBA" id="ARBA00022908"/>
    </source>
</evidence>
<reference evidence="14" key="1">
    <citation type="journal article" date="2019" name="Int. J. Syst. Evol. Microbiol.">
        <title>The Global Catalogue of Microorganisms (GCM) 10K type strain sequencing project: providing services to taxonomists for standard genome sequencing and annotation.</title>
        <authorList>
            <consortium name="The Broad Institute Genomics Platform"/>
            <consortium name="The Broad Institute Genome Sequencing Center for Infectious Disease"/>
            <person name="Wu L."/>
            <person name="Ma J."/>
        </authorList>
    </citation>
    <scope>NUCLEOTIDE SEQUENCE [LARGE SCALE GENOMIC DNA]</scope>
    <source>
        <strain evidence="14">CGMCC 4.7357</strain>
    </source>
</reference>
<keyword evidence="14" id="KW-1185">Reference proteome</keyword>
<dbReference type="InterPro" id="IPR011932">
    <property type="entry name" value="Recomb_XerD"/>
</dbReference>
<dbReference type="NCBIfam" id="NF040815">
    <property type="entry name" value="recomb_XerA_Arch"/>
    <property type="match status" value="1"/>
</dbReference>
<keyword evidence="9 10" id="KW-0131">Cell cycle</keyword>